<protein>
    <submittedName>
        <fullName evidence="1">Sod_Cu domain-containing protein</fullName>
    </submittedName>
</protein>
<accession>A0A183JIJ4</accession>
<organism evidence="1">
    <name type="scientific">Schistosoma curassoni</name>
    <dbReference type="NCBI Taxonomy" id="6186"/>
    <lineage>
        <taxon>Eukaryota</taxon>
        <taxon>Metazoa</taxon>
        <taxon>Spiralia</taxon>
        <taxon>Lophotrochozoa</taxon>
        <taxon>Platyhelminthes</taxon>
        <taxon>Trematoda</taxon>
        <taxon>Digenea</taxon>
        <taxon>Strigeidida</taxon>
        <taxon>Schistosomatoidea</taxon>
        <taxon>Schistosomatidae</taxon>
        <taxon>Schistosoma</taxon>
    </lineage>
</organism>
<proteinExistence type="predicted"/>
<name>A0A183JIJ4_9TREM</name>
<dbReference type="AlphaFoldDB" id="A0A183JIJ4"/>
<dbReference type="WBParaSite" id="SCUD_0000251801-mRNA-1">
    <property type="protein sequence ID" value="SCUD_0000251801-mRNA-1"/>
    <property type="gene ID" value="SCUD_0000251801"/>
</dbReference>
<sequence length="88" mass="9416">LDQTQSKQLTCKRAKFRSVFSPGSLALTVADSPSSNLGNRLLCGIIDCGVTAGNLLTTDIGFREINRAFTGTLSFTIFPLCIICPCCL</sequence>
<reference evidence="1" key="1">
    <citation type="submission" date="2016-06" db="UniProtKB">
        <authorList>
            <consortium name="WormBaseParasite"/>
        </authorList>
    </citation>
    <scope>IDENTIFICATION</scope>
</reference>
<evidence type="ECO:0000313" key="1">
    <source>
        <dbReference type="WBParaSite" id="SCUD_0000251801-mRNA-1"/>
    </source>
</evidence>